<dbReference type="GeneID" id="78126997"/>
<evidence type="ECO:0000313" key="4">
    <source>
        <dbReference type="Proteomes" id="UP000325415"/>
    </source>
</evidence>
<dbReference type="Pfam" id="PF02492">
    <property type="entry name" value="cobW"/>
    <property type="match status" value="1"/>
</dbReference>
<dbReference type="PANTHER" id="PTHR43603:SF1">
    <property type="entry name" value="ZINC-REGULATED GTPASE METALLOPROTEIN ACTIVATOR 1"/>
    <property type="match status" value="1"/>
</dbReference>
<dbReference type="AlphaFoldDB" id="A0A5N6S709"/>
<proteinExistence type="predicted"/>
<dbReference type="Proteomes" id="UP000325415">
    <property type="component" value="Unassembled WGS sequence"/>
</dbReference>
<name>A0A5N6S709_9BIFI</name>
<dbReference type="SMART" id="SM00833">
    <property type="entry name" value="CobW_C"/>
    <property type="match status" value="1"/>
</dbReference>
<dbReference type="Gene3D" id="3.40.50.300">
    <property type="entry name" value="P-loop containing nucleotide triphosphate hydrolases"/>
    <property type="match status" value="1"/>
</dbReference>
<accession>A0A5N6S709</accession>
<protein>
    <submittedName>
        <fullName evidence="3">Cobalamin biosynthesis protein CobW</fullName>
    </submittedName>
</protein>
<evidence type="ECO:0000313" key="3">
    <source>
        <dbReference type="EMBL" id="KAE8128773.1"/>
    </source>
</evidence>
<dbReference type="InterPro" id="IPR011629">
    <property type="entry name" value="CobW-like_C"/>
</dbReference>
<dbReference type="InterPro" id="IPR051927">
    <property type="entry name" value="Zn_Chap_cDPG_Synth"/>
</dbReference>
<gene>
    <name evidence="3" type="ORF">DDE84_04780</name>
</gene>
<evidence type="ECO:0000256" key="1">
    <source>
        <dbReference type="SAM" id="MobiDB-lite"/>
    </source>
</evidence>
<feature type="region of interest" description="Disordered" evidence="1">
    <location>
        <begin position="426"/>
        <end position="448"/>
    </location>
</feature>
<dbReference type="InterPro" id="IPR027417">
    <property type="entry name" value="P-loop_NTPase"/>
</dbReference>
<reference evidence="3 4" key="1">
    <citation type="submission" date="2018-04" db="EMBL/GenBank/DDBJ databases">
        <authorList>
            <person name="Eckel V.P."/>
            <person name="Vogel R.F."/>
        </authorList>
    </citation>
    <scope>NUCLEOTIDE SEQUENCE [LARGE SCALE GENOMIC DNA]</scope>
    <source>
        <strain evidence="4">TMW 2.1764</strain>
    </source>
</reference>
<dbReference type="RefSeq" id="WP_152580566.1">
    <property type="nucleotide sequence ID" value="NZ_QDAG01000004.1"/>
</dbReference>
<dbReference type="SUPFAM" id="SSF52540">
    <property type="entry name" value="P-loop containing nucleoside triphosphate hydrolases"/>
    <property type="match status" value="1"/>
</dbReference>
<dbReference type="SUPFAM" id="SSF90002">
    <property type="entry name" value="Hypothetical protein YjiA, C-terminal domain"/>
    <property type="match status" value="1"/>
</dbReference>
<feature type="region of interest" description="Disordered" evidence="1">
    <location>
        <begin position="1"/>
        <end position="29"/>
    </location>
</feature>
<feature type="domain" description="CobW C-terminal" evidence="2">
    <location>
        <begin position="277"/>
        <end position="412"/>
    </location>
</feature>
<dbReference type="Pfam" id="PF07683">
    <property type="entry name" value="CobW_C"/>
    <property type="match status" value="1"/>
</dbReference>
<keyword evidence="4" id="KW-1185">Reference proteome</keyword>
<dbReference type="InterPro" id="IPR003495">
    <property type="entry name" value="CobW/HypB/UreG_nucleotide-bd"/>
</dbReference>
<evidence type="ECO:0000259" key="2">
    <source>
        <dbReference type="SMART" id="SM00833"/>
    </source>
</evidence>
<organism evidence="3 4">
    <name type="scientific">Bifidobacterium tibiigranuli</name>
    <dbReference type="NCBI Taxonomy" id="2172043"/>
    <lineage>
        <taxon>Bacteria</taxon>
        <taxon>Bacillati</taxon>
        <taxon>Actinomycetota</taxon>
        <taxon>Actinomycetes</taxon>
        <taxon>Bifidobacteriales</taxon>
        <taxon>Bifidobacteriaceae</taxon>
        <taxon>Bifidobacterium</taxon>
    </lineage>
</organism>
<sequence length="448" mass="49677">MVRNKKSSSHSGNSRSGDPRKRAQHNAQSRPVPITVLNGFLGSGKTTMLQNLLLQAGKRTPRLCPAVIVNDMSSLDVDGIVVEETEIVSEQQGNFASISGGSVHSDELLPKLIGIAETMLDTCDVEHIFIETSGSTRPWPLIKALTNHPRLQLHGFLSLVDAAMLRDDFDYGESIAVQVGRQLDAGTLGVETLIAEQVMFASEIYLTKLDKLQPEQVTRTAAALHELNPFAGIIGVRFGSVQLDTVLQQPRFPLDRVRQLGREIEAFDTAHPETGRLVSLVLDDPRPFHPQRLWDAYTTALPQTLYRSKGMTWIPTRDDKVLLWNQAAGGVDLGFFGYWKAGVLQRERRAELGESTPGEGPMQRRLLPVEIAGLTREVNAIDPVFGDRRTSITLLGEEADTRAFLARLQECLCTPDEVAAWQRGEKFDDPWPQQTLTVGPQYADGRRR</sequence>
<dbReference type="EMBL" id="QDAG01000004">
    <property type="protein sequence ID" value="KAE8128773.1"/>
    <property type="molecule type" value="Genomic_DNA"/>
</dbReference>
<comment type="caution">
    <text evidence="3">The sequence shown here is derived from an EMBL/GenBank/DDBJ whole genome shotgun (WGS) entry which is preliminary data.</text>
</comment>
<dbReference type="OrthoDB" id="9808822at2"/>
<dbReference type="PANTHER" id="PTHR43603">
    <property type="entry name" value="COBW DOMAIN-CONTAINING PROTEIN DDB_G0274527"/>
    <property type="match status" value="1"/>
</dbReference>